<dbReference type="InterPro" id="IPR019008">
    <property type="entry name" value="Beta_sandwich_EMC7"/>
</dbReference>
<comment type="subcellular location">
    <subcellularLocation>
        <location evidence="1">Membrane</location>
        <topology evidence="1">Single-pass membrane protein</topology>
    </subcellularLocation>
</comment>
<keyword evidence="2" id="KW-0812">Transmembrane</keyword>
<evidence type="ECO:0000256" key="4">
    <source>
        <dbReference type="ARBA" id="ARBA00022989"/>
    </source>
</evidence>
<dbReference type="PANTHER" id="PTHR13605">
    <property type="entry name" value="ER MEMBRANE PROTEIN COMPLEX SUBUNIT 7"/>
    <property type="match status" value="1"/>
</dbReference>
<proteinExistence type="predicted"/>
<accession>A0A7S0F1Z4</accession>
<keyword evidence="4" id="KW-1133">Transmembrane helix</keyword>
<dbReference type="InterPro" id="IPR039163">
    <property type="entry name" value="EMC7"/>
</dbReference>
<evidence type="ECO:0000259" key="7">
    <source>
        <dbReference type="Pfam" id="PF09430"/>
    </source>
</evidence>
<evidence type="ECO:0000256" key="1">
    <source>
        <dbReference type="ARBA" id="ARBA00004167"/>
    </source>
</evidence>
<gene>
    <name evidence="8" type="ORF">HPHI1048_LOCUS19912</name>
</gene>
<keyword evidence="5" id="KW-0472">Membrane</keyword>
<feature type="domain" description="ER membrane protein complex subunit 7 beta-sandwich" evidence="7">
    <location>
        <begin position="74"/>
        <end position="177"/>
    </location>
</feature>
<evidence type="ECO:0000256" key="5">
    <source>
        <dbReference type="ARBA" id="ARBA00023136"/>
    </source>
</evidence>
<evidence type="ECO:0000313" key="8">
    <source>
        <dbReference type="EMBL" id="CAD8501482.1"/>
    </source>
</evidence>
<name>A0A7S0F1Z4_9CRYP</name>
<dbReference type="PANTHER" id="PTHR13605:SF4">
    <property type="entry name" value="ER MEMBRANE PROTEIN COMPLEX SUBUNIT 7"/>
    <property type="match status" value="1"/>
</dbReference>
<sequence>MRLSGRTLLLCLCLLANFAHVSSMDYDDEEEEDHNSKTSVKGAEVPLGEVQTSISIEGMFSDDQFRMLHKHTVLRVMLDGGKQQAIARADGSFTIYDVSEGIHSLDVDAPGWVFEQIKVDVYYKRNELKVRAFFNGDNVGKPVKYPLMLFPTMRVKYFEEREKFDPTVYLKNPMVVMGIIAALMAFVMPKMVENMDPEDVKKLREEMKKSGGTANALKNAMQGS</sequence>
<dbReference type="EMBL" id="HBEO01029345">
    <property type="protein sequence ID" value="CAD8501482.1"/>
    <property type="molecule type" value="Transcribed_RNA"/>
</dbReference>
<evidence type="ECO:0000256" key="2">
    <source>
        <dbReference type="ARBA" id="ARBA00022692"/>
    </source>
</evidence>
<protein>
    <recommendedName>
        <fullName evidence="7">ER membrane protein complex subunit 7 beta-sandwich domain-containing protein</fullName>
    </recommendedName>
</protein>
<evidence type="ECO:0000256" key="3">
    <source>
        <dbReference type="ARBA" id="ARBA00022729"/>
    </source>
</evidence>
<dbReference type="GO" id="GO:0072546">
    <property type="term" value="C:EMC complex"/>
    <property type="evidence" value="ECO:0007669"/>
    <property type="project" value="TreeGrafter"/>
</dbReference>
<evidence type="ECO:0000256" key="6">
    <source>
        <dbReference type="SAM" id="SignalP"/>
    </source>
</evidence>
<dbReference type="Pfam" id="PF09430">
    <property type="entry name" value="EMC7_beta-sandw"/>
    <property type="match status" value="1"/>
</dbReference>
<dbReference type="AlphaFoldDB" id="A0A7S0F1Z4"/>
<feature type="signal peptide" evidence="6">
    <location>
        <begin position="1"/>
        <end position="23"/>
    </location>
</feature>
<reference evidence="8" key="1">
    <citation type="submission" date="2021-01" db="EMBL/GenBank/DDBJ databases">
        <authorList>
            <person name="Corre E."/>
            <person name="Pelletier E."/>
            <person name="Niang G."/>
            <person name="Scheremetjew M."/>
            <person name="Finn R."/>
            <person name="Kale V."/>
            <person name="Holt S."/>
            <person name="Cochrane G."/>
            <person name="Meng A."/>
            <person name="Brown T."/>
            <person name="Cohen L."/>
        </authorList>
    </citation>
    <scope>NUCLEOTIDE SEQUENCE</scope>
    <source>
        <strain evidence="8">CCMP325</strain>
    </source>
</reference>
<keyword evidence="3 6" id="KW-0732">Signal</keyword>
<feature type="chain" id="PRO_5031136413" description="ER membrane protein complex subunit 7 beta-sandwich domain-containing protein" evidence="6">
    <location>
        <begin position="24"/>
        <end position="224"/>
    </location>
</feature>
<organism evidence="8">
    <name type="scientific">Hanusia phi</name>
    <dbReference type="NCBI Taxonomy" id="3032"/>
    <lineage>
        <taxon>Eukaryota</taxon>
        <taxon>Cryptophyceae</taxon>
        <taxon>Pyrenomonadales</taxon>
        <taxon>Geminigeraceae</taxon>
        <taxon>Hanusia</taxon>
    </lineage>
</organism>